<dbReference type="Proteomes" id="UP000564378">
    <property type="component" value="Unassembled WGS sequence"/>
</dbReference>
<gene>
    <name evidence="5" type="ORF">H6P80_00515</name>
</gene>
<evidence type="ECO:0000256" key="1">
    <source>
        <dbReference type="ARBA" id="ARBA00005495"/>
    </source>
</evidence>
<dbReference type="Gene3D" id="2.170.150.70">
    <property type="match status" value="1"/>
</dbReference>
<dbReference type="InterPro" id="IPR052355">
    <property type="entry name" value="CENP-V-like"/>
</dbReference>
<dbReference type="RefSeq" id="WP_185799405.1">
    <property type="nucleotide sequence ID" value="NZ_JACJVJ010000001.1"/>
</dbReference>
<evidence type="ECO:0000259" key="4">
    <source>
        <dbReference type="PROSITE" id="PS51891"/>
    </source>
</evidence>
<dbReference type="GO" id="GO:0046872">
    <property type="term" value="F:metal ion binding"/>
    <property type="evidence" value="ECO:0007669"/>
    <property type="project" value="UniProtKB-KW"/>
</dbReference>
<comment type="similarity">
    <text evidence="1">Belongs to the Gfa family.</text>
</comment>
<keyword evidence="3" id="KW-0862">Zinc</keyword>
<evidence type="ECO:0000313" key="5">
    <source>
        <dbReference type="EMBL" id="MBC2776089.1"/>
    </source>
</evidence>
<dbReference type="GO" id="GO:0016846">
    <property type="term" value="F:carbon-sulfur lyase activity"/>
    <property type="evidence" value="ECO:0007669"/>
    <property type="project" value="InterPro"/>
</dbReference>
<keyword evidence="6" id="KW-1185">Reference proteome</keyword>
<dbReference type="PANTHER" id="PTHR28620:SF1">
    <property type="entry name" value="CENP-V_GFA DOMAIN-CONTAINING PROTEIN"/>
    <property type="match status" value="1"/>
</dbReference>
<evidence type="ECO:0000256" key="3">
    <source>
        <dbReference type="ARBA" id="ARBA00022833"/>
    </source>
</evidence>
<dbReference type="AlphaFoldDB" id="A0A842HV26"/>
<dbReference type="Pfam" id="PF04828">
    <property type="entry name" value="GFA"/>
    <property type="match status" value="1"/>
</dbReference>
<sequence>MSAVEGRCACGAAGYTVAQAPDEVTECNCTLCTKLGGRWAYYAPADVALVGETIAYVRGDMAKPGLATHHCARCGAITHWAPLDPTYARMGVNVRLLDPAVIEDAAIRRVDGLSWDKDAG</sequence>
<feature type="domain" description="CENP-V/GFA" evidence="4">
    <location>
        <begin position="4"/>
        <end position="116"/>
    </location>
</feature>
<dbReference type="PROSITE" id="PS51891">
    <property type="entry name" value="CENP_V_GFA"/>
    <property type="match status" value="1"/>
</dbReference>
<keyword evidence="2" id="KW-0479">Metal-binding</keyword>
<dbReference type="SUPFAM" id="SSF51316">
    <property type="entry name" value="Mss4-like"/>
    <property type="match status" value="1"/>
</dbReference>
<dbReference type="EMBL" id="JACJVJ010000001">
    <property type="protein sequence ID" value="MBC2776089.1"/>
    <property type="molecule type" value="Genomic_DNA"/>
</dbReference>
<accession>A0A842HV26</accession>
<reference evidence="5 6" key="1">
    <citation type="submission" date="2020-08" db="EMBL/GenBank/DDBJ databases">
        <title>Draft genome sequence of Parasphingopyxis sp. GrpM-11.</title>
        <authorList>
            <person name="Oh J."/>
            <person name="Roh D.-H."/>
        </authorList>
    </citation>
    <scope>NUCLEOTIDE SEQUENCE [LARGE SCALE GENOMIC DNA]</scope>
    <source>
        <strain evidence="5 6">GrpM-11</strain>
    </source>
</reference>
<proteinExistence type="inferred from homology"/>
<protein>
    <submittedName>
        <fullName evidence="5">GFA family protein</fullName>
    </submittedName>
</protein>
<evidence type="ECO:0000256" key="2">
    <source>
        <dbReference type="ARBA" id="ARBA00022723"/>
    </source>
</evidence>
<organism evidence="5 6">
    <name type="scientific">Parasphingopyxis marina</name>
    <dbReference type="NCBI Taxonomy" id="2761622"/>
    <lineage>
        <taxon>Bacteria</taxon>
        <taxon>Pseudomonadati</taxon>
        <taxon>Pseudomonadota</taxon>
        <taxon>Alphaproteobacteria</taxon>
        <taxon>Sphingomonadales</taxon>
        <taxon>Sphingomonadaceae</taxon>
        <taxon>Parasphingopyxis</taxon>
    </lineage>
</organism>
<dbReference type="PANTHER" id="PTHR28620">
    <property type="entry name" value="CENTROMERE PROTEIN V"/>
    <property type="match status" value="1"/>
</dbReference>
<comment type="caution">
    <text evidence="5">The sequence shown here is derived from an EMBL/GenBank/DDBJ whole genome shotgun (WGS) entry which is preliminary data.</text>
</comment>
<dbReference type="InterPro" id="IPR011057">
    <property type="entry name" value="Mss4-like_sf"/>
</dbReference>
<name>A0A842HV26_9SPHN</name>
<dbReference type="InterPro" id="IPR006913">
    <property type="entry name" value="CENP-V/GFA"/>
</dbReference>
<evidence type="ECO:0000313" key="6">
    <source>
        <dbReference type="Proteomes" id="UP000564378"/>
    </source>
</evidence>